<dbReference type="PROSITE" id="PS50294">
    <property type="entry name" value="WD_REPEATS_REGION"/>
    <property type="match status" value="1"/>
</dbReference>
<dbReference type="PANTHER" id="PTHR43157">
    <property type="entry name" value="PHOSPHATIDYLINOSITOL-GLYCAN BIOSYNTHESIS CLASS F PROTEIN-RELATED"/>
    <property type="match status" value="1"/>
</dbReference>
<name>A0A1I8B968_MELHA</name>
<feature type="repeat" description="WD" evidence="2">
    <location>
        <begin position="978"/>
        <end position="1013"/>
    </location>
</feature>
<dbReference type="Gene3D" id="3.40.50.720">
    <property type="entry name" value="NAD(P)-binding Rossmann-like Domain"/>
    <property type="match status" value="1"/>
</dbReference>
<keyword evidence="3" id="KW-0812">Transmembrane</keyword>
<reference evidence="5" key="1">
    <citation type="submission" date="2016-11" db="UniProtKB">
        <authorList>
            <consortium name="WormBaseParasite"/>
        </authorList>
    </citation>
    <scope>IDENTIFICATION</scope>
</reference>
<evidence type="ECO:0000256" key="1">
    <source>
        <dbReference type="ARBA" id="ARBA00023002"/>
    </source>
</evidence>
<feature type="transmembrane region" description="Helical" evidence="3">
    <location>
        <begin position="412"/>
        <end position="433"/>
    </location>
</feature>
<dbReference type="PRINTS" id="PR00081">
    <property type="entry name" value="GDHRDH"/>
</dbReference>
<dbReference type="Proteomes" id="UP000095281">
    <property type="component" value="Unplaced"/>
</dbReference>
<evidence type="ECO:0000256" key="3">
    <source>
        <dbReference type="SAM" id="Phobius"/>
    </source>
</evidence>
<dbReference type="Gene3D" id="2.130.10.10">
    <property type="entry name" value="YVTN repeat-like/Quinoprotein amine dehydrogenase"/>
    <property type="match status" value="1"/>
</dbReference>
<keyword evidence="3" id="KW-1133">Transmembrane helix</keyword>
<dbReference type="Gene3D" id="1.25.10.10">
    <property type="entry name" value="Leucine-rich Repeat Variant"/>
    <property type="match status" value="1"/>
</dbReference>
<dbReference type="PROSITE" id="PS50082">
    <property type="entry name" value="WD_REPEATS_2"/>
    <property type="match status" value="1"/>
</dbReference>
<dbReference type="InterPro" id="IPR002347">
    <property type="entry name" value="SDR_fam"/>
</dbReference>
<evidence type="ECO:0000313" key="4">
    <source>
        <dbReference type="Proteomes" id="UP000095281"/>
    </source>
</evidence>
<dbReference type="GO" id="GO:0016491">
    <property type="term" value="F:oxidoreductase activity"/>
    <property type="evidence" value="ECO:0007669"/>
    <property type="project" value="UniProtKB-KW"/>
</dbReference>
<feature type="transmembrane region" description="Helical" evidence="3">
    <location>
        <begin position="587"/>
        <end position="604"/>
    </location>
</feature>
<proteinExistence type="predicted"/>
<dbReference type="InterPro" id="IPR016024">
    <property type="entry name" value="ARM-type_fold"/>
</dbReference>
<keyword evidence="2" id="KW-0853">WD repeat</keyword>
<evidence type="ECO:0000313" key="5">
    <source>
        <dbReference type="WBParaSite" id="MhA1_Contig168.frz3.fgene6"/>
    </source>
</evidence>
<dbReference type="InterPro" id="IPR036322">
    <property type="entry name" value="WD40_repeat_dom_sf"/>
</dbReference>
<dbReference type="SUPFAM" id="SSF50978">
    <property type="entry name" value="WD40 repeat-like"/>
    <property type="match status" value="1"/>
</dbReference>
<dbReference type="AlphaFoldDB" id="A0A1I8B968"/>
<dbReference type="InterPro" id="IPR015943">
    <property type="entry name" value="WD40/YVTN_repeat-like_dom_sf"/>
</dbReference>
<dbReference type="PANTHER" id="PTHR43157:SF31">
    <property type="entry name" value="PHOSPHATIDYLINOSITOL-GLYCAN BIOSYNTHESIS CLASS F PROTEIN"/>
    <property type="match status" value="1"/>
</dbReference>
<dbReference type="InterPro" id="IPR036291">
    <property type="entry name" value="NAD(P)-bd_dom_sf"/>
</dbReference>
<dbReference type="SMART" id="SM00320">
    <property type="entry name" value="WD40"/>
    <property type="match status" value="6"/>
</dbReference>
<dbReference type="Pfam" id="PF00400">
    <property type="entry name" value="WD40"/>
    <property type="match status" value="1"/>
</dbReference>
<dbReference type="SUPFAM" id="SSF48371">
    <property type="entry name" value="ARM repeat"/>
    <property type="match status" value="1"/>
</dbReference>
<keyword evidence="4" id="KW-1185">Reference proteome</keyword>
<dbReference type="InterPro" id="IPR011989">
    <property type="entry name" value="ARM-like"/>
</dbReference>
<keyword evidence="1" id="KW-0560">Oxidoreductase</keyword>
<dbReference type="Pfam" id="PF00106">
    <property type="entry name" value="adh_short"/>
    <property type="match status" value="1"/>
</dbReference>
<sequence length="1167" mass="133250">MDKVRSLLNSANTFEMKKLYIEYLKLIEQLSYSLNSYKQIVTYAVQVQNDTLLCEDPKRLEHVFLSKQFNLHFPSLLLTILNARESCQVNTLYALYDLVDHILLNTEAVQNVIIGLFDFLSVSEEMVKQYHKAELSEDGSNDGDAVLQYPIYLNANWNSTHSLIFRLFYCVFCKLANFSNILPEEWVKNTFLPKLCFYFGDSILLQKTSKCRIDLVTLLAPTAKLLGTERSEELLLPAFQRYMSDSSDVQNAVLAHLFCFCEVLSPKSREIVLRDLSQLFSLDMDARCWRQRAEFASQLNQLIDLLPIELVNKYLCAYALTFSADKISQVRTNGIRMLSTVLSMFIENEWKEQKDLWRRRTEHLSDAIPVTSSDSSMLADEEPIDLPLTFELLAEIRSGFWRTRSWRRRQSFAHLLHLLVQYLLTPLQFYYLFFHDFMCLSDDNVANVRQYFCLIAQFNRFEEYVGVSVIKRLEQMSVDDDDLEVRHLSKVRIALGKLDPFSEGLDLTRRARGLKQPLDEEFIKHLINDEKVPAYARAIIELLANDISLLTTEKLAILKAIGRDRYKQLVGRGVKMLEEDSGWMPDMLTILCVFLFVFVVLYALRQWIKGAQFTEKISARGRVAIVTGANSGIGMQLVRELNLRYVKVYMACRRVSSGNEAARELFSRYGCDMTRMIVRHCDLADFASIHRFVEEFNKDEEKLDILINNAGIMFYPQYQKTVDGHELTWQSNHLGHFLLTELLLPKLERSEEGGRIVNLSSTLHLLADNVEPEIVDSPQHFGRWNNKTYARSKLANIMHCVELTRRIRSYNSASKVTANACHPGTVDTSLLRAEFYQKYLKNISSPIIWFVLKTSQDGAQTPLYLALSKKVAGVSGKYFSECKESKKVHPMVSDELACEILYNNSLEQFDGNYCMTAGSDKSVKLWNPYKRIHLNTYRLGNEALDCCGSSDNSLILAGGRDKQPTIFDVESGKTLKRWRGHGGTVNAVAFNEDASVAISAGQDGFVCLYDVRSRGPPFQVLDEARDGVLCLDVNAYEIATGSADGNVRRYDIREGRLFVDFVKDPVTSVNLTADNQCLLVATMGSGVIRLFEKCNGQLLASYKGHQNKDFRIETGILASNNEVLSAKLEHPAGFKYVPSLSTHPKDPCILTASREKIFLWQCLEQNE</sequence>
<keyword evidence="3" id="KW-0472">Membrane</keyword>
<accession>A0A1I8B968</accession>
<dbReference type="SUPFAM" id="SSF51735">
    <property type="entry name" value="NAD(P)-binding Rossmann-fold domains"/>
    <property type="match status" value="1"/>
</dbReference>
<organism evidence="4 5">
    <name type="scientific">Meloidogyne hapla</name>
    <name type="common">Root-knot nematode worm</name>
    <dbReference type="NCBI Taxonomy" id="6305"/>
    <lineage>
        <taxon>Eukaryota</taxon>
        <taxon>Metazoa</taxon>
        <taxon>Ecdysozoa</taxon>
        <taxon>Nematoda</taxon>
        <taxon>Chromadorea</taxon>
        <taxon>Rhabditida</taxon>
        <taxon>Tylenchina</taxon>
        <taxon>Tylenchomorpha</taxon>
        <taxon>Tylenchoidea</taxon>
        <taxon>Meloidogynidae</taxon>
        <taxon>Meloidogyninae</taxon>
        <taxon>Meloidogyne</taxon>
    </lineage>
</organism>
<evidence type="ECO:0000256" key="2">
    <source>
        <dbReference type="PROSITE-ProRule" id="PRU00221"/>
    </source>
</evidence>
<dbReference type="WBParaSite" id="MhA1_Contig168.frz3.fgene6">
    <property type="protein sequence ID" value="MhA1_Contig168.frz3.fgene6"/>
    <property type="gene ID" value="MhA1_Contig168.frz3.fgene6"/>
</dbReference>
<dbReference type="InterPro" id="IPR001680">
    <property type="entry name" value="WD40_rpt"/>
</dbReference>
<protein>
    <submittedName>
        <fullName evidence="5">WD_REPEATS_REGION domain-containing protein</fullName>
    </submittedName>
</protein>